<proteinExistence type="inferred from homology"/>
<dbReference type="NCBIfam" id="TIGR00928">
    <property type="entry name" value="purB"/>
    <property type="match status" value="1"/>
</dbReference>
<dbReference type="Proteomes" id="UP000286801">
    <property type="component" value="Unassembled WGS sequence"/>
</dbReference>
<evidence type="ECO:0000313" key="5">
    <source>
        <dbReference type="EMBL" id="RTZ79586.1"/>
    </source>
</evidence>
<dbReference type="AlphaFoldDB" id="A0A432G6Z5"/>
<keyword evidence="3" id="KW-0658">Purine biosynthesis</keyword>
<gene>
    <name evidence="5" type="ORF">DSY97_05140</name>
</gene>
<sequence>MEMIPDILASRYASPEITSIWSPEGKVRLEREFWIAVMKAQRKLGVDIPEAAIAAYENVRDKIDLESISQREQKLRHDVKSRIEEFCELAGYEHIHKGLTSRDLTDNVEQLQILRSLRLVRSKAVAVLHQLADWSLRTKDIMLVGRTHNVPAQPITLGKRLAMFGEEIMFGLGRLDHLIENYPLRGLQGAVGTRLDQLVLMNGDKKKVQELGEQVLEHLDCSASFNAVGQVYPRSLDVETVRALIALSSGISSFAKTLRLMAGQGLASEGFQQGQVGSSAMPHKMNARTSERINGFHQILNGYGTMLSGLSGDQWNEGDVSCSVVRRVALPGTFFASDGQLEAALTVLSEMGFFEAAIAQELQQYLPFLASTTLLMEAVRKGGGRESVHEAIKENAVAVADALRNGDLGENDLSQRLADDERVPLDLQEIEVVLNDPERFAASAPEQAEAFANQVRKWTERFPEAKKLVLQVLL</sequence>
<accession>A0A432G6Z5</accession>
<dbReference type="Pfam" id="PF00206">
    <property type="entry name" value="Lyase_1"/>
    <property type="match status" value="1"/>
</dbReference>
<dbReference type="SUPFAM" id="SSF48557">
    <property type="entry name" value="L-aspartase-like"/>
    <property type="match status" value="1"/>
</dbReference>
<comment type="catalytic activity">
    <reaction evidence="3">
        <text>N(6)-(1,2-dicarboxyethyl)-AMP = fumarate + AMP</text>
        <dbReference type="Rhea" id="RHEA:16853"/>
        <dbReference type="ChEBI" id="CHEBI:29806"/>
        <dbReference type="ChEBI" id="CHEBI:57567"/>
        <dbReference type="ChEBI" id="CHEBI:456215"/>
        <dbReference type="EC" id="4.3.2.2"/>
    </reaction>
</comment>
<dbReference type="PANTHER" id="PTHR43172">
    <property type="entry name" value="ADENYLOSUCCINATE LYASE"/>
    <property type="match status" value="1"/>
</dbReference>
<dbReference type="SMART" id="SM00998">
    <property type="entry name" value="ADSL_C"/>
    <property type="match status" value="1"/>
</dbReference>
<dbReference type="InterPro" id="IPR000362">
    <property type="entry name" value="Fumarate_lyase_fam"/>
</dbReference>
<dbReference type="GO" id="GO:0004018">
    <property type="term" value="F:N6-(1,2-dicarboxyethyl)AMP AMP-lyase (fumarate-forming) activity"/>
    <property type="evidence" value="ECO:0007669"/>
    <property type="project" value="UniProtKB-UniRule"/>
</dbReference>
<evidence type="ECO:0000256" key="2">
    <source>
        <dbReference type="NCBIfam" id="TIGR00928"/>
    </source>
</evidence>
<dbReference type="InterPro" id="IPR019468">
    <property type="entry name" value="AdenyloSucc_lyase_C"/>
</dbReference>
<dbReference type="InterPro" id="IPR008948">
    <property type="entry name" value="L-Aspartase-like"/>
</dbReference>
<organism evidence="5 6">
    <name type="scientific">SAR324 cluster bacterium</name>
    <dbReference type="NCBI Taxonomy" id="2024889"/>
    <lineage>
        <taxon>Bacteria</taxon>
        <taxon>Deltaproteobacteria</taxon>
        <taxon>SAR324 cluster</taxon>
    </lineage>
</organism>
<dbReference type="Gene3D" id="1.20.200.10">
    <property type="entry name" value="Fumarase/aspartase (Central domain)"/>
    <property type="match status" value="1"/>
</dbReference>
<dbReference type="EC" id="4.3.2.2" evidence="2 3"/>
<evidence type="ECO:0000256" key="1">
    <source>
        <dbReference type="ARBA" id="ARBA00023239"/>
    </source>
</evidence>
<dbReference type="GO" id="GO:0006189">
    <property type="term" value="P:'de novo' IMP biosynthetic process"/>
    <property type="evidence" value="ECO:0007669"/>
    <property type="project" value="UniProtKB-UniPathway"/>
</dbReference>
<dbReference type="Gene3D" id="1.10.275.60">
    <property type="match status" value="1"/>
</dbReference>
<dbReference type="PROSITE" id="PS00163">
    <property type="entry name" value="FUMARATE_LYASES"/>
    <property type="match status" value="1"/>
</dbReference>
<dbReference type="Pfam" id="PF10397">
    <property type="entry name" value="ADSL_C"/>
    <property type="match status" value="1"/>
</dbReference>
<protein>
    <recommendedName>
        <fullName evidence="2 3">Adenylosuccinate lyase</fullName>
        <shortName evidence="3">ASL</shortName>
        <ecNumber evidence="2 3">4.3.2.2</ecNumber>
    </recommendedName>
    <alternativeName>
        <fullName evidence="3">Adenylosuccinase</fullName>
    </alternativeName>
</protein>
<dbReference type="GO" id="GO:0070626">
    <property type="term" value="F:(S)-2-(5-amino-1-(5-phospho-D-ribosyl)imidazole-4-carboxamido) succinate lyase (fumarate-forming) activity"/>
    <property type="evidence" value="ECO:0007669"/>
    <property type="project" value="TreeGrafter"/>
</dbReference>
<evidence type="ECO:0000256" key="3">
    <source>
        <dbReference type="RuleBase" id="RU361172"/>
    </source>
</evidence>
<dbReference type="PANTHER" id="PTHR43172:SF1">
    <property type="entry name" value="ADENYLOSUCCINATE LYASE"/>
    <property type="match status" value="1"/>
</dbReference>
<comment type="catalytic activity">
    <reaction evidence="3">
        <text>(2S)-2-[5-amino-1-(5-phospho-beta-D-ribosyl)imidazole-4-carboxamido]succinate = 5-amino-1-(5-phospho-beta-D-ribosyl)imidazole-4-carboxamide + fumarate</text>
        <dbReference type="Rhea" id="RHEA:23920"/>
        <dbReference type="ChEBI" id="CHEBI:29806"/>
        <dbReference type="ChEBI" id="CHEBI:58443"/>
        <dbReference type="ChEBI" id="CHEBI:58475"/>
        <dbReference type="EC" id="4.3.2.2"/>
    </reaction>
</comment>
<dbReference type="UniPathway" id="UPA00075">
    <property type="reaction ID" value="UER00336"/>
</dbReference>
<keyword evidence="1 3" id="KW-0456">Lyase</keyword>
<dbReference type="InterPro" id="IPR022761">
    <property type="entry name" value="Fumarate_lyase_N"/>
</dbReference>
<dbReference type="Gene3D" id="1.10.40.30">
    <property type="entry name" value="Fumarase/aspartase (C-terminal domain)"/>
    <property type="match status" value="1"/>
</dbReference>
<comment type="caution">
    <text evidence="5">The sequence shown here is derived from an EMBL/GenBank/DDBJ whole genome shotgun (WGS) entry which is preliminary data.</text>
</comment>
<comment type="pathway">
    <text evidence="3">Purine metabolism; IMP biosynthesis via de novo pathway; 5-amino-1-(5-phospho-D-ribosyl)imidazole-4-carboxamide from 5-amino-1-(5-phospho-D-ribosyl)imidazole-4-carboxylate: step 2/2.</text>
</comment>
<evidence type="ECO:0000259" key="4">
    <source>
        <dbReference type="SMART" id="SM00998"/>
    </source>
</evidence>
<dbReference type="PRINTS" id="PR00149">
    <property type="entry name" value="FUMRATELYASE"/>
</dbReference>
<dbReference type="GO" id="GO:0044208">
    <property type="term" value="P:'de novo' AMP biosynthetic process"/>
    <property type="evidence" value="ECO:0007669"/>
    <property type="project" value="UniProtKB-UniPathway"/>
</dbReference>
<feature type="domain" description="Adenylosuccinate lyase C-terminal" evidence="4">
    <location>
        <begin position="366"/>
        <end position="452"/>
    </location>
</feature>
<dbReference type="EMBL" id="QNZL01000140">
    <property type="protein sequence ID" value="RTZ79586.1"/>
    <property type="molecule type" value="Genomic_DNA"/>
</dbReference>
<dbReference type="UniPathway" id="UPA00074">
    <property type="reaction ID" value="UER00132"/>
</dbReference>
<comment type="pathway">
    <text evidence="3">Purine metabolism; AMP biosynthesis via de novo pathway; AMP from IMP: step 2/2.</text>
</comment>
<dbReference type="GO" id="GO:0005829">
    <property type="term" value="C:cytosol"/>
    <property type="evidence" value="ECO:0007669"/>
    <property type="project" value="TreeGrafter"/>
</dbReference>
<name>A0A432G6Z5_9DELT</name>
<dbReference type="InterPro" id="IPR004769">
    <property type="entry name" value="Pur_lyase"/>
</dbReference>
<evidence type="ECO:0000313" key="6">
    <source>
        <dbReference type="Proteomes" id="UP000286801"/>
    </source>
</evidence>
<dbReference type="InterPro" id="IPR020557">
    <property type="entry name" value="Fumarate_lyase_CS"/>
</dbReference>
<reference evidence="5 6" key="1">
    <citation type="submission" date="2018-06" db="EMBL/GenBank/DDBJ databases">
        <title>Combined omics and stable isotope probing to characterize newly discovered Mariana Back-Arc vent microbial communities.</title>
        <authorList>
            <person name="Trembath-Reichert E."/>
            <person name="Huber J.A."/>
        </authorList>
    </citation>
    <scope>NUCLEOTIDE SEQUENCE [LARGE SCALE GENOMIC DNA]</scope>
    <source>
        <strain evidence="5">MAG 63_1</strain>
    </source>
</reference>
<comment type="similarity">
    <text evidence="3">Belongs to the lyase 1 family. Adenylosuccinate lyase subfamily.</text>
</comment>